<reference evidence="1 2" key="1">
    <citation type="submission" date="2013-03" db="EMBL/GenBank/DDBJ databases">
        <title>The Genome Sequence of Cladophialophora psammophila CBS 110553.</title>
        <authorList>
            <consortium name="The Broad Institute Genomics Platform"/>
            <person name="Cuomo C."/>
            <person name="de Hoog S."/>
            <person name="Gorbushina A."/>
            <person name="Walker B."/>
            <person name="Young S.K."/>
            <person name="Zeng Q."/>
            <person name="Gargeya S."/>
            <person name="Fitzgerald M."/>
            <person name="Haas B."/>
            <person name="Abouelleil A."/>
            <person name="Allen A.W."/>
            <person name="Alvarado L."/>
            <person name="Arachchi H.M."/>
            <person name="Berlin A.M."/>
            <person name="Chapman S.B."/>
            <person name="Gainer-Dewar J."/>
            <person name="Goldberg J."/>
            <person name="Griggs A."/>
            <person name="Gujja S."/>
            <person name="Hansen M."/>
            <person name="Howarth C."/>
            <person name="Imamovic A."/>
            <person name="Ireland A."/>
            <person name="Larimer J."/>
            <person name="McCowan C."/>
            <person name="Murphy C."/>
            <person name="Pearson M."/>
            <person name="Poon T.W."/>
            <person name="Priest M."/>
            <person name="Roberts A."/>
            <person name="Saif S."/>
            <person name="Shea T."/>
            <person name="Sisk P."/>
            <person name="Sykes S."/>
            <person name="Wortman J."/>
            <person name="Nusbaum C."/>
            <person name="Birren B."/>
        </authorList>
    </citation>
    <scope>NUCLEOTIDE SEQUENCE [LARGE SCALE GENOMIC DNA]</scope>
    <source>
        <strain evidence="1 2">CBS 110553</strain>
    </source>
</reference>
<dbReference type="EMBL" id="AMGX01000007">
    <property type="protein sequence ID" value="EXJ71319.1"/>
    <property type="molecule type" value="Genomic_DNA"/>
</dbReference>
<dbReference type="AlphaFoldDB" id="W9XLT6"/>
<evidence type="ECO:0000313" key="2">
    <source>
        <dbReference type="Proteomes" id="UP000019471"/>
    </source>
</evidence>
<proteinExistence type="predicted"/>
<dbReference type="GeneID" id="19189845"/>
<organism evidence="1 2">
    <name type="scientific">Cladophialophora psammophila CBS 110553</name>
    <dbReference type="NCBI Taxonomy" id="1182543"/>
    <lineage>
        <taxon>Eukaryota</taxon>
        <taxon>Fungi</taxon>
        <taxon>Dikarya</taxon>
        <taxon>Ascomycota</taxon>
        <taxon>Pezizomycotina</taxon>
        <taxon>Eurotiomycetes</taxon>
        <taxon>Chaetothyriomycetidae</taxon>
        <taxon>Chaetothyriales</taxon>
        <taxon>Herpotrichiellaceae</taxon>
        <taxon>Cladophialophora</taxon>
    </lineage>
</organism>
<sequence>MVDDQISFVPALQTIHIHYTGIVDITNEMRRILGRSVNAKSTEFGNSLSFETGSMRYKALEQALFVGAGRFIVGEGGLTVEYRISKVCKGPGAAGEDDGGEDG</sequence>
<dbReference type="Gene3D" id="2.40.160.20">
    <property type="match status" value="1"/>
</dbReference>
<dbReference type="HOGENOM" id="CLU_2263479_0_0_1"/>
<dbReference type="OrthoDB" id="2544694at2759"/>
<name>W9XLT6_9EURO</name>
<dbReference type="Proteomes" id="UP000019471">
    <property type="component" value="Unassembled WGS sequence"/>
</dbReference>
<keyword evidence="2" id="KW-1185">Reference proteome</keyword>
<evidence type="ECO:0000313" key="1">
    <source>
        <dbReference type="EMBL" id="EXJ71319.1"/>
    </source>
</evidence>
<accession>W9XLT6</accession>
<comment type="caution">
    <text evidence="1">The sequence shown here is derived from an EMBL/GenBank/DDBJ whole genome shotgun (WGS) entry which is preliminary data.</text>
</comment>
<dbReference type="RefSeq" id="XP_007743918.1">
    <property type="nucleotide sequence ID" value="XM_007745728.1"/>
</dbReference>
<dbReference type="Pfam" id="PF11578">
    <property type="entry name" value="DUF3237"/>
    <property type="match status" value="1"/>
</dbReference>
<dbReference type="eggNOG" id="ENOG502S915">
    <property type="taxonomic scope" value="Eukaryota"/>
</dbReference>
<gene>
    <name evidence="1" type="ORF">A1O5_05125</name>
</gene>
<protein>
    <submittedName>
        <fullName evidence="1">Uncharacterized protein</fullName>
    </submittedName>
</protein>